<dbReference type="STRING" id="53468.A0A0R3UCQ6"/>
<dbReference type="WBParaSite" id="MCU_013658-RA">
    <property type="protein sequence ID" value="MCU_013658-RA"/>
    <property type="gene ID" value="MCU_013658"/>
</dbReference>
<dbReference type="AlphaFoldDB" id="A0A0R3UCQ6"/>
<dbReference type="PANTHER" id="PTHR44147">
    <property type="entry name" value="DEHYDROGENASE/REDUCTASE SDR FAMILY MEMBER 1"/>
    <property type="match status" value="1"/>
</dbReference>
<reference evidence="3" key="2">
    <citation type="submission" date="2019-11" db="UniProtKB">
        <authorList>
            <consortium name="WormBaseParasite"/>
        </authorList>
    </citation>
    <scope>IDENTIFICATION</scope>
</reference>
<proteinExistence type="predicted"/>
<evidence type="ECO:0000313" key="3">
    <source>
        <dbReference type="WBParaSite" id="MCU_013658-RA"/>
    </source>
</evidence>
<gene>
    <name evidence="1" type="ORF">MCOS_LOCUS4705</name>
</gene>
<accession>A0A0R3UCQ6</accession>
<dbReference type="Gene3D" id="3.40.50.720">
    <property type="entry name" value="NAD(P)-binding Rossmann-like Domain"/>
    <property type="match status" value="1"/>
</dbReference>
<keyword evidence="2" id="KW-1185">Reference proteome</keyword>
<evidence type="ECO:0000313" key="2">
    <source>
        <dbReference type="Proteomes" id="UP000267029"/>
    </source>
</evidence>
<reference evidence="1 2" key="1">
    <citation type="submission" date="2018-10" db="EMBL/GenBank/DDBJ databases">
        <authorList>
            <consortium name="Pathogen Informatics"/>
        </authorList>
    </citation>
    <scope>NUCLEOTIDE SEQUENCE [LARGE SCALE GENOMIC DNA]</scope>
</reference>
<evidence type="ECO:0000313" key="1">
    <source>
        <dbReference type="EMBL" id="VDD78702.1"/>
    </source>
</evidence>
<sequence length="141" mass="15755">MDRMSSDLSTELKSCGKSVSVMSLWPGVVRTELMMKFADEAGDTLPIDINAHTESPEFTGRVLAEIAKESRADIMSRSGRVFVVADVASSKGIKDIDRRSPLSFRSYKFLLHYAGWKKLAACVPGFLKVPYFFLWPASPRF</sequence>
<protein>
    <submittedName>
        <fullName evidence="3">Short chain dehydrogenase</fullName>
    </submittedName>
</protein>
<dbReference type="Proteomes" id="UP000267029">
    <property type="component" value="Unassembled WGS sequence"/>
</dbReference>
<dbReference type="EMBL" id="UXSR01002115">
    <property type="protein sequence ID" value="VDD78702.1"/>
    <property type="molecule type" value="Genomic_DNA"/>
</dbReference>
<dbReference type="OrthoDB" id="1933717at2759"/>
<name>A0A0R3UCQ6_MESCO</name>
<organism evidence="3">
    <name type="scientific">Mesocestoides corti</name>
    <name type="common">Flatworm</name>
    <dbReference type="NCBI Taxonomy" id="53468"/>
    <lineage>
        <taxon>Eukaryota</taxon>
        <taxon>Metazoa</taxon>
        <taxon>Spiralia</taxon>
        <taxon>Lophotrochozoa</taxon>
        <taxon>Platyhelminthes</taxon>
        <taxon>Cestoda</taxon>
        <taxon>Eucestoda</taxon>
        <taxon>Cyclophyllidea</taxon>
        <taxon>Mesocestoididae</taxon>
        <taxon>Mesocestoides</taxon>
    </lineage>
</organism>
<dbReference type="PANTHER" id="PTHR44147:SF2">
    <property type="entry name" value="DEHYDROGENASE_REDUCTASE SDR FAMILY MEMBER 1"/>
    <property type="match status" value="1"/>
</dbReference>